<accession>A0ACC3A3T0</accession>
<reference evidence="1" key="1">
    <citation type="submission" date="2022-10" db="EMBL/GenBank/DDBJ databases">
        <title>Culturing micro-colonial fungi from biological soil crusts in the Mojave desert and describing Neophaeococcomyces mojavensis, and introducing the new genera and species Taxawa tesnikishii.</title>
        <authorList>
            <person name="Kurbessoian T."/>
            <person name="Stajich J.E."/>
        </authorList>
    </citation>
    <scope>NUCLEOTIDE SEQUENCE</scope>
    <source>
        <strain evidence="1">JES_112</strain>
    </source>
</reference>
<sequence>MSYSNTDTGSKPADPYTEKNQEEPGAEQKITDLSDFVQRSKFGMMTTKSAHSDVLASRCMALAATEAGGVDLIFHTNTESGKTDDLEKSPAINMSFYNNSGEWASVSGDAEIITDRSVVSKYYTPSLKTWLGDLGDGKHDGSENDPRIGVIKIKTKTATYAIARSNPISRGIEMVQGAITGNTAQVNKLREITESEISSWRSSH</sequence>
<dbReference type="EMBL" id="JAPDRQ010000109">
    <property type="protein sequence ID" value="KAJ9654926.1"/>
    <property type="molecule type" value="Genomic_DNA"/>
</dbReference>
<protein>
    <submittedName>
        <fullName evidence="1">Uncharacterized protein</fullName>
    </submittedName>
</protein>
<keyword evidence="2" id="KW-1185">Reference proteome</keyword>
<proteinExistence type="predicted"/>
<dbReference type="Proteomes" id="UP001172386">
    <property type="component" value="Unassembled WGS sequence"/>
</dbReference>
<evidence type="ECO:0000313" key="2">
    <source>
        <dbReference type="Proteomes" id="UP001172386"/>
    </source>
</evidence>
<evidence type="ECO:0000313" key="1">
    <source>
        <dbReference type="EMBL" id="KAJ9654926.1"/>
    </source>
</evidence>
<comment type="caution">
    <text evidence="1">The sequence shown here is derived from an EMBL/GenBank/DDBJ whole genome shotgun (WGS) entry which is preliminary data.</text>
</comment>
<name>A0ACC3A3T0_9EURO</name>
<gene>
    <name evidence="1" type="ORF">H2198_006108</name>
</gene>
<organism evidence="1 2">
    <name type="scientific">Neophaeococcomyces mojaviensis</name>
    <dbReference type="NCBI Taxonomy" id="3383035"/>
    <lineage>
        <taxon>Eukaryota</taxon>
        <taxon>Fungi</taxon>
        <taxon>Dikarya</taxon>
        <taxon>Ascomycota</taxon>
        <taxon>Pezizomycotina</taxon>
        <taxon>Eurotiomycetes</taxon>
        <taxon>Chaetothyriomycetidae</taxon>
        <taxon>Chaetothyriales</taxon>
        <taxon>Chaetothyriales incertae sedis</taxon>
        <taxon>Neophaeococcomyces</taxon>
    </lineage>
</organism>